<name>A0A4Z2ITR9_9TELE</name>
<dbReference type="Proteomes" id="UP000314294">
    <property type="component" value="Unassembled WGS sequence"/>
</dbReference>
<dbReference type="AlphaFoldDB" id="A0A4Z2ITR9"/>
<feature type="region of interest" description="Disordered" evidence="1">
    <location>
        <begin position="1"/>
        <end position="28"/>
    </location>
</feature>
<evidence type="ECO:0000256" key="1">
    <source>
        <dbReference type="SAM" id="MobiDB-lite"/>
    </source>
</evidence>
<evidence type="ECO:0000313" key="2">
    <source>
        <dbReference type="EMBL" id="TNN80593.1"/>
    </source>
</evidence>
<proteinExistence type="predicted"/>
<protein>
    <submittedName>
        <fullName evidence="2">Uncharacterized protein</fullName>
    </submittedName>
</protein>
<accession>A0A4Z2ITR9</accession>
<comment type="caution">
    <text evidence="2">The sequence shown here is derived from an EMBL/GenBank/DDBJ whole genome shotgun (WGS) entry which is preliminary data.</text>
</comment>
<keyword evidence="3" id="KW-1185">Reference proteome</keyword>
<feature type="compositionally biased region" description="Basic and acidic residues" evidence="1">
    <location>
        <begin position="1"/>
        <end position="17"/>
    </location>
</feature>
<dbReference type="EMBL" id="SRLO01000053">
    <property type="protein sequence ID" value="TNN80593.1"/>
    <property type="molecule type" value="Genomic_DNA"/>
</dbReference>
<reference evidence="2 3" key="1">
    <citation type="submission" date="2019-03" db="EMBL/GenBank/DDBJ databases">
        <title>First draft genome of Liparis tanakae, snailfish: a comprehensive survey of snailfish specific genes.</title>
        <authorList>
            <person name="Kim W."/>
            <person name="Song I."/>
            <person name="Jeong J.-H."/>
            <person name="Kim D."/>
            <person name="Kim S."/>
            <person name="Ryu S."/>
            <person name="Song J.Y."/>
            <person name="Lee S.K."/>
        </authorList>
    </citation>
    <scope>NUCLEOTIDE SEQUENCE [LARGE SCALE GENOMIC DNA]</scope>
    <source>
        <tissue evidence="2">Muscle</tissue>
    </source>
</reference>
<organism evidence="2 3">
    <name type="scientific">Liparis tanakae</name>
    <name type="common">Tanaka's snailfish</name>
    <dbReference type="NCBI Taxonomy" id="230148"/>
    <lineage>
        <taxon>Eukaryota</taxon>
        <taxon>Metazoa</taxon>
        <taxon>Chordata</taxon>
        <taxon>Craniata</taxon>
        <taxon>Vertebrata</taxon>
        <taxon>Euteleostomi</taxon>
        <taxon>Actinopterygii</taxon>
        <taxon>Neopterygii</taxon>
        <taxon>Teleostei</taxon>
        <taxon>Neoteleostei</taxon>
        <taxon>Acanthomorphata</taxon>
        <taxon>Eupercaria</taxon>
        <taxon>Perciformes</taxon>
        <taxon>Cottioidei</taxon>
        <taxon>Cottales</taxon>
        <taxon>Liparidae</taxon>
        <taxon>Liparis</taxon>
    </lineage>
</organism>
<sequence length="139" mass="15381">MMQETLRDSRQPARTHLDSGVPPKCPDDSYMGCSLQGGGVKVRERPDCIETTTLHSNTFRPDNVKRENVHRASSRPPRQRHMSSYVIDPRNNALLALRSRSLIAGGNHSDVCPRQLVAVATQPAESEEETAVQPATSCF</sequence>
<gene>
    <name evidence="2" type="ORF">EYF80_009099</name>
</gene>
<evidence type="ECO:0000313" key="3">
    <source>
        <dbReference type="Proteomes" id="UP000314294"/>
    </source>
</evidence>
<feature type="region of interest" description="Disordered" evidence="1">
    <location>
        <begin position="59"/>
        <end position="84"/>
    </location>
</feature>